<dbReference type="Proteomes" id="UP000256708">
    <property type="component" value="Unassembled WGS sequence"/>
</dbReference>
<dbReference type="PROSITE" id="PS51762">
    <property type="entry name" value="GH16_2"/>
    <property type="match status" value="1"/>
</dbReference>
<reference evidence="5" key="1">
    <citation type="submission" date="2018-08" db="EMBL/GenBank/DDBJ databases">
        <authorList>
            <person name="Liu Z.-W."/>
            <person name="Du Z.-J."/>
        </authorList>
    </citation>
    <scope>NUCLEOTIDE SEQUENCE [LARGE SCALE GENOMIC DNA]</scope>
    <source>
        <strain evidence="5">H4X</strain>
    </source>
</reference>
<keyword evidence="2" id="KW-0732">Signal</keyword>
<organism evidence="4 5">
    <name type="scientific">Pontibacter diazotrophicus</name>
    <dbReference type="NCBI Taxonomy" id="1400979"/>
    <lineage>
        <taxon>Bacteria</taxon>
        <taxon>Pseudomonadati</taxon>
        <taxon>Bacteroidota</taxon>
        <taxon>Cytophagia</taxon>
        <taxon>Cytophagales</taxon>
        <taxon>Hymenobacteraceae</taxon>
        <taxon>Pontibacter</taxon>
    </lineage>
</organism>
<dbReference type="SUPFAM" id="SSF49899">
    <property type="entry name" value="Concanavalin A-like lectins/glucanases"/>
    <property type="match status" value="1"/>
</dbReference>
<feature type="domain" description="GH16" evidence="3">
    <location>
        <begin position="26"/>
        <end position="289"/>
    </location>
</feature>
<dbReference type="GO" id="GO:0004553">
    <property type="term" value="F:hydrolase activity, hydrolyzing O-glycosyl compounds"/>
    <property type="evidence" value="ECO:0007669"/>
    <property type="project" value="InterPro"/>
</dbReference>
<dbReference type="Pfam" id="PF00722">
    <property type="entry name" value="Glyco_hydro_16"/>
    <property type="match status" value="1"/>
</dbReference>
<evidence type="ECO:0000256" key="1">
    <source>
        <dbReference type="ARBA" id="ARBA00006865"/>
    </source>
</evidence>
<dbReference type="EMBL" id="QRGR01000001">
    <property type="protein sequence ID" value="RDV17245.1"/>
    <property type="molecule type" value="Genomic_DNA"/>
</dbReference>
<gene>
    <name evidence="4" type="ORF">DXT99_01715</name>
</gene>
<dbReference type="PANTHER" id="PTHR10963:SF55">
    <property type="entry name" value="GLYCOSIDE HYDROLASE FAMILY 16 PROTEIN"/>
    <property type="match status" value="1"/>
</dbReference>
<comment type="similarity">
    <text evidence="1">Belongs to the glycosyl hydrolase 16 family.</text>
</comment>
<proteinExistence type="inferred from homology"/>
<dbReference type="RefSeq" id="WP_115563765.1">
    <property type="nucleotide sequence ID" value="NZ_QRGR01000001.1"/>
</dbReference>
<dbReference type="GO" id="GO:0005975">
    <property type="term" value="P:carbohydrate metabolic process"/>
    <property type="evidence" value="ECO:0007669"/>
    <property type="project" value="InterPro"/>
</dbReference>
<feature type="signal peptide" evidence="2">
    <location>
        <begin position="1"/>
        <end position="24"/>
    </location>
</feature>
<evidence type="ECO:0000313" key="5">
    <source>
        <dbReference type="Proteomes" id="UP000256708"/>
    </source>
</evidence>
<dbReference type="InterPro" id="IPR000757">
    <property type="entry name" value="Beta-glucanase-like"/>
</dbReference>
<evidence type="ECO:0000256" key="2">
    <source>
        <dbReference type="SAM" id="SignalP"/>
    </source>
</evidence>
<name>A0A3D8LIK9_9BACT</name>
<evidence type="ECO:0000313" key="4">
    <source>
        <dbReference type="EMBL" id="RDV17245.1"/>
    </source>
</evidence>
<sequence>MKNKWPLLLIFVSLLACSRGQMPAQSQSAAALTPDGYDLVWQDEFNKDGKPDSTNWSYEYGLKRNNELQWYQPENANVSDGVLVIEGKREKVKNDFFDPSSKDWRKSTEYADYTSASINTNGKKTFQYGIIEVRARIDTAMGLWPAIWTLGISKGWPANGEVDIMEYYRVQGQPTILANAAWAHESKRAAWDEGKVPFSHFLQKDLNWPEKFHVWKMDWTEDYIRLYLDDELLNEVDLSQTQNPDGFNPFHQPHYILLNLAIGSNGGDPSGTDFPGIYEVDYVRVYQKE</sequence>
<dbReference type="PROSITE" id="PS51257">
    <property type="entry name" value="PROKAR_LIPOPROTEIN"/>
    <property type="match status" value="1"/>
</dbReference>
<protein>
    <submittedName>
        <fullName evidence="4">Glycoside hydrolase family 16 protein</fullName>
    </submittedName>
</protein>
<dbReference type="PANTHER" id="PTHR10963">
    <property type="entry name" value="GLYCOSYL HYDROLASE-RELATED"/>
    <property type="match status" value="1"/>
</dbReference>
<comment type="caution">
    <text evidence="4">The sequence shown here is derived from an EMBL/GenBank/DDBJ whole genome shotgun (WGS) entry which is preliminary data.</text>
</comment>
<dbReference type="InterPro" id="IPR013320">
    <property type="entry name" value="ConA-like_dom_sf"/>
</dbReference>
<dbReference type="CDD" id="cd08023">
    <property type="entry name" value="GH16_laminarinase_like"/>
    <property type="match status" value="1"/>
</dbReference>
<keyword evidence="4" id="KW-0378">Hydrolase</keyword>
<evidence type="ECO:0000259" key="3">
    <source>
        <dbReference type="PROSITE" id="PS51762"/>
    </source>
</evidence>
<accession>A0A3D8LIK9</accession>
<dbReference type="InterPro" id="IPR050546">
    <property type="entry name" value="Glycosyl_Hydrlase_16"/>
</dbReference>
<feature type="chain" id="PRO_5017539871" evidence="2">
    <location>
        <begin position="25"/>
        <end position="289"/>
    </location>
</feature>
<dbReference type="OrthoDB" id="9776255at2"/>
<keyword evidence="5" id="KW-1185">Reference proteome</keyword>
<dbReference type="AlphaFoldDB" id="A0A3D8LIK9"/>
<dbReference type="Gene3D" id="2.60.120.200">
    <property type="match status" value="1"/>
</dbReference>